<name>A0AAD9A4G7_9PEZI</name>
<comment type="caution">
    <text evidence="2">The sequence shown here is derived from an EMBL/GenBank/DDBJ whole genome shotgun (WGS) entry which is preliminary data.</text>
</comment>
<reference evidence="2" key="1">
    <citation type="submission" date="2023-01" db="EMBL/GenBank/DDBJ databases">
        <title>Colletotrichum chrysophilum M932 genome sequence.</title>
        <authorList>
            <person name="Baroncelli R."/>
        </authorList>
    </citation>
    <scope>NUCLEOTIDE SEQUENCE</scope>
    <source>
        <strain evidence="2">M932</strain>
    </source>
</reference>
<feature type="chain" id="PRO_5042062256" evidence="1">
    <location>
        <begin position="21"/>
        <end position="59"/>
    </location>
</feature>
<protein>
    <submittedName>
        <fullName evidence="2">Uncharacterized protein</fullName>
    </submittedName>
</protein>
<evidence type="ECO:0000256" key="1">
    <source>
        <dbReference type="SAM" id="SignalP"/>
    </source>
</evidence>
<organism evidence="2 3">
    <name type="scientific">Colletotrichum chrysophilum</name>
    <dbReference type="NCBI Taxonomy" id="1836956"/>
    <lineage>
        <taxon>Eukaryota</taxon>
        <taxon>Fungi</taxon>
        <taxon>Dikarya</taxon>
        <taxon>Ascomycota</taxon>
        <taxon>Pezizomycotina</taxon>
        <taxon>Sordariomycetes</taxon>
        <taxon>Hypocreomycetidae</taxon>
        <taxon>Glomerellales</taxon>
        <taxon>Glomerellaceae</taxon>
        <taxon>Colletotrichum</taxon>
        <taxon>Colletotrichum gloeosporioides species complex</taxon>
    </lineage>
</organism>
<evidence type="ECO:0000313" key="2">
    <source>
        <dbReference type="EMBL" id="KAK1841296.1"/>
    </source>
</evidence>
<feature type="signal peptide" evidence="1">
    <location>
        <begin position="1"/>
        <end position="20"/>
    </location>
</feature>
<keyword evidence="1" id="KW-0732">Signal</keyword>
<accession>A0AAD9A4G7</accession>
<keyword evidence="3" id="KW-1185">Reference proteome</keyword>
<gene>
    <name evidence="2" type="ORF">CCHR01_16065</name>
</gene>
<sequence length="59" mass="6100">MKFTALVVAATFALVSSVAAKTCCCTIVNTGRCDCNEGYNESTDCVAICNIRGSSVCSP</sequence>
<proteinExistence type="predicted"/>
<dbReference type="Proteomes" id="UP001243330">
    <property type="component" value="Unassembled WGS sequence"/>
</dbReference>
<dbReference type="EMBL" id="JAQOWY010000491">
    <property type="protein sequence ID" value="KAK1841296.1"/>
    <property type="molecule type" value="Genomic_DNA"/>
</dbReference>
<dbReference type="AlphaFoldDB" id="A0AAD9A4G7"/>
<evidence type="ECO:0000313" key="3">
    <source>
        <dbReference type="Proteomes" id="UP001243330"/>
    </source>
</evidence>